<evidence type="ECO:0000313" key="5">
    <source>
        <dbReference type="EMBL" id="TNC45389.1"/>
    </source>
</evidence>
<evidence type="ECO:0000259" key="4">
    <source>
        <dbReference type="PROSITE" id="PS50042"/>
    </source>
</evidence>
<evidence type="ECO:0000256" key="2">
    <source>
        <dbReference type="ARBA" id="ARBA00022630"/>
    </source>
</evidence>
<keyword evidence="2" id="KW-0285">Flavoprotein</keyword>
<dbReference type="GO" id="GO:0016491">
    <property type="term" value="F:oxidoreductase activity"/>
    <property type="evidence" value="ECO:0007669"/>
    <property type="project" value="UniProtKB-KW"/>
</dbReference>
<proteinExistence type="predicted"/>
<dbReference type="EMBL" id="VDFU01000046">
    <property type="protein sequence ID" value="TNC45389.1"/>
    <property type="molecule type" value="Genomic_DNA"/>
</dbReference>
<dbReference type="InterPro" id="IPR023753">
    <property type="entry name" value="FAD/NAD-binding_dom"/>
</dbReference>
<dbReference type="InterPro" id="IPR050097">
    <property type="entry name" value="Ferredoxin-NADP_redctase_2"/>
</dbReference>
<dbReference type="PRINTS" id="PR00469">
    <property type="entry name" value="PNDRDTASEII"/>
</dbReference>
<dbReference type="InterPro" id="IPR018490">
    <property type="entry name" value="cNMP-bd_dom_sf"/>
</dbReference>
<dbReference type="PRINTS" id="PR00368">
    <property type="entry name" value="FADPNR"/>
</dbReference>
<protein>
    <recommendedName>
        <fullName evidence="1">Thioredoxin reductase</fullName>
    </recommendedName>
</protein>
<dbReference type="Gene3D" id="2.60.120.10">
    <property type="entry name" value="Jelly Rolls"/>
    <property type="match status" value="1"/>
</dbReference>
<dbReference type="Proteomes" id="UP000305887">
    <property type="component" value="Unassembled WGS sequence"/>
</dbReference>
<reference evidence="5 6" key="1">
    <citation type="submission" date="2019-06" db="EMBL/GenBank/DDBJ databases">
        <title>YIM 131921 draft genome.</title>
        <authorList>
            <person name="Jiang L."/>
        </authorList>
    </citation>
    <scope>NUCLEOTIDE SEQUENCE [LARGE SCALE GENOMIC DNA]</scope>
    <source>
        <strain evidence="5 6">YIM 131921</strain>
    </source>
</reference>
<dbReference type="OrthoDB" id="9786503at2"/>
<dbReference type="AlphaFoldDB" id="A0A5C4MNB1"/>
<name>A0A5C4MNB1_9RHOB</name>
<sequence length="566" mass="59746">MTDAPAERNVLAGRQAQAFPRLSPAEIDRLRRFGEVRIFGEGERLFTAGQPGLGLFVVLRGLVAITHPDGLGHAIPIVEQGEGQFLAEIGALSGKAALVDGWARDEVEALVLSPAGLRAALVAEAMLGERIMRALVLRRVALIESGAGVLLIGRPDDHATARLMGFLTRNGQPHRLLEPEDAQVHDLIAAHPGDVLPMAVTPDGHVLERPDEARLAAAIGMTTPGDLNGRRFDVAVVGAGPAGLAAAVYATSEGLSVVVLDSRAFGGQAGASARIENYLGFPTGISGQALAGRAYTQAIKFGAEMAVPMTVDRLDCEDADEGRLRLELEAGGAIEARAVVLAAGARYRRLEVEGLERFEGRGISYWASPIEARMAIGQEVLLVGGGNSAGQAAVFLSEHAARVRVLVRRPLEETMSQYLIDRIAASSNIEVIVGGSVTGLAGGDSLERLRWRGPEGEVEEPIRHLFLFIGADPASGWLDGCGVWRERGFVATGDAIPSEVLESRAIWRHRRPAPLETSVPGVFAIGDVRAGSVKRVGAAIGEGAAVVAQLHAHLAAQRESLSQEAQ</sequence>
<dbReference type="InterPro" id="IPR000595">
    <property type="entry name" value="cNMP-bd_dom"/>
</dbReference>
<dbReference type="CDD" id="cd00038">
    <property type="entry name" value="CAP_ED"/>
    <property type="match status" value="1"/>
</dbReference>
<dbReference type="InterPro" id="IPR036188">
    <property type="entry name" value="FAD/NAD-bd_sf"/>
</dbReference>
<dbReference type="Pfam" id="PF07992">
    <property type="entry name" value="Pyr_redox_2"/>
    <property type="match status" value="1"/>
</dbReference>
<dbReference type="SMART" id="SM00100">
    <property type="entry name" value="cNMP"/>
    <property type="match status" value="1"/>
</dbReference>
<feature type="domain" description="Cyclic nucleotide-binding" evidence="4">
    <location>
        <begin position="18"/>
        <end position="138"/>
    </location>
</feature>
<dbReference type="SUPFAM" id="SSF51206">
    <property type="entry name" value="cAMP-binding domain-like"/>
    <property type="match status" value="1"/>
</dbReference>
<dbReference type="InterPro" id="IPR014710">
    <property type="entry name" value="RmlC-like_jellyroll"/>
</dbReference>
<dbReference type="PANTHER" id="PTHR48105">
    <property type="entry name" value="THIOREDOXIN REDUCTASE 1-RELATED-RELATED"/>
    <property type="match status" value="1"/>
</dbReference>
<evidence type="ECO:0000256" key="1">
    <source>
        <dbReference type="ARBA" id="ARBA00018719"/>
    </source>
</evidence>
<keyword evidence="3" id="KW-0560">Oxidoreductase</keyword>
<comment type="caution">
    <text evidence="5">The sequence shown here is derived from an EMBL/GenBank/DDBJ whole genome shotgun (WGS) entry which is preliminary data.</text>
</comment>
<dbReference type="PROSITE" id="PS50042">
    <property type="entry name" value="CNMP_BINDING_3"/>
    <property type="match status" value="1"/>
</dbReference>
<accession>A0A5C4MNB1</accession>
<evidence type="ECO:0000313" key="6">
    <source>
        <dbReference type="Proteomes" id="UP000305887"/>
    </source>
</evidence>
<evidence type="ECO:0000256" key="3">
    <source>
        <dbReference type="ARBA" id="ARBA00023002"/>
    </source>
</evidence>
<dbReference type="SUPFAM" id="SSF51905">
    <property type="entry name" value="FAD/NAD(P)-binding domain"/>
    <property type="match status" value="1"/>
</dbReference>
<dbReference type="Gene3D" id="3.50.50.60">
    <property type="entry name" value="FAD/NAD(P)-binding domain"/>
    <property type="match status" value="2"/>
</dbReference>
<dbReference type="Pfam" id="PF00027">
    <property type="entry name" value="cNMP_binding"/>
    <property type="match status" value="1"/>
</dbReference>
<dbReference type="RefSeq" id="WP_139078898.1">
    <property type="nucleotide sequence ID" value="NZ_VDFU01000046.1"/>
</dbReference>
<keyword evidence="6" id="KW-1185">Reference proteome</keyword>
<gene>
    <name evidence="5" type="ORF">FHG66_19990</name>
</gene>
<organism evidence="5 6">
    <name type="scientific">Rubellimicrobium rubrum</name>
    <dbReference type="NCBI Taxonomy" id="2585369"/>
    <lineage>
        <taxon>Bacteria</taxon>
        <taxon>Pseudomonadati</taxon>
        <taxon>Pseudomonadota</taxon>
        <taxon>Alphaproteobacteria</taxon>
        <taxon>Rhodobacterales</taxon>
        <taxon>Roseobacteraceae</taxon>
        <taxon>Rubellimicrobium</taxon>
    </lineage>
</organism>